<sequence length="77" mass="8815">MTLRRWSDNGLKLHSKLLSGLLVLEAFGPIAKIAVEKLFDEEKKNAEAVLLERTITLIEDMLFFAKRNRDVRETSGK</sequence>
<evidence type="ECO:0000313" key="1">
    <source>
        <dbReference type="EMBL" id="KAK6752025.1"/>
    </source>
</evidence>
<comment type="caution">
    <text evidence="1">The sequence shown here is derived from an EMBL/GenBank/DDBJ whole genome shotgun (WGS) entry which is preliminary data.</text>
</comment>
<name>A0ABR1DPX6_NECAM</name>
<keyword evidence="2" id="KW-1185">Reference proteome</keyword>
<reference evidence="1 2" key="1">
    <citation type="submission" date="2023-08" db="EMBL/GenBank/DDBJ databases">
        <title>A Necator americanus chromosomal reference genome.</title>
        <authorList>
            <person name="Ilik V."/>
            <person name="Petrzelkova K.J."/>
            <person name="Pardy F."/>
            <person name="Fuh T."/>
            <person name="Niatou-Singa F.S."/>
            <person name="Gouil Q."/>
            <person name="Baker L."/>
            <person name="Ritchie M.E."/>
            <person name="Jex A.R."/>
            <person name="Gazzola D."/>
            <person name="Li H."/>
            <person name="Toshio Fujiwara R."/>
            <person name="Zhan B."/>
            <person name="Aroian R.V."/>
            <person name="Pafco B."/>
            <person name="Schwarz E.M."/>
        </authorList>
    </citation>
    <scope>NUCLEOTIDE SEQUENCE [LARGE SCALE GENOMIC DNA]</scope>
    <source>
        <strain evidence="1 2">Aroian</strain>
        <tissue evidence="1">Whole animal</tissue>
    </source>
</reference>
<protein>
    <submittedName>
        <fullName evidence="1">Uncharacterized protein</fullName>
    </submittedName>
</protein>
<accession>A0ABR1DPX6</accession>
<dbReference type="EMBL" id="JAVFWL010000004">
    <property type="protein sequence ID" value="KAK6752025.1"/>
    <property type="molecule type" value="Genomic_DNA"/>
</dbReference>
<dbReference type="Proteomes" id="UP001303046">
    <property type="component" value="Unassembled WGS sequence"/>
</dbReference>
<proteinExistence type="predicted"/>
<organism evidence="1 2">
    <name type="scientific">Necator americanus</name>
    <name type="common">Human hookworm</name>
    <dbReference type="NCBI Taxonomy" id="51031"/>
    <lineage>
        <taxon>Eukaryota</taxon>
        <taxon>Metazoa</taxon>
        <taxon>Ecdysozoa</taxon>
        <taxon>Nematoda</taxon>
        <taxon>Chromadorea</taxon>
        <taxon>Rhabditida</taxon>
        <taxon>Rhabditina</taxon>
        <taxon>Rhabditomorpha</taxon>
        <taxon>Strongyloidea</taxon>
        <taxon>Ancylostomatidae</taxon>
        <taxon>Bunostominae</taxon>
        <taxon>Necator</taxon>
    </lineage>
</organism>
<evidence type="ECO:0000313" key="2">
    <source>
        <dbReference type="Proteomes" id="UP001303046"/>
    </source>
</evidence>
<gene>
    <name evidence="1" type="primary">Necator_chrIV.g16742</name>
    <name evidence="1" type="ORF">RB195_003445</name>
</gene>